<reference evidence="1" key="1">
    <citation type="journal article" date="2014" name="Front. Microbiol.">
        <title>High frequency of phylogenetically diverse reductive dehalogenase-homologous genes in deep subseafloor sedimentary metagenomes.</title>
        <authorList>
            <person name="Kawai M."/>
            <person name="Futagami T."/>
            <person name="Toyoda A."/>
            <person name="Takaki Y."/>
            <person name="Nishi S."/>
            <person name="Hori S."/>
            <person name="Arai W."/>
            <person name="Tsubouchi T."/>
            <person name="Morono Y."/>
            <person name="Uchiyama I."/>
            <person name="Ito T."/>
            <person name="Fujiyama A."/>
            <person name="Inagaki F."/>
            <person name="Takami H."/>
        </authorList>
    </citation>
    <scope>NUCLEOTIDE SEQUENCE</scope>
    <source>
        <strain evidence="1">Expedition CK06-06</strain>
    </source>
</reference>
<proteinExistence type="predicted"/>
<dbReference type="EMBL" id="BART01007463">
    <property type="protein sequence ID" value="GAG58302.1"/>
    <property type="molecule type" value="Genomic_DNA"/>
</dbReference>
<feature type="non-terminal residue" evidence="1">
    <location>
        <position position="1"/>
    </location>
</feature>
<accession>X0ZJK9</accession>
<gene>
    <name evidence="1" type="ORF">S01H4_16984</name>
</gene>
<sequence length="83" mass="8944">ADISTTFLDLNTLVCTTHLNKAKLFENTAVNFASENGNCTVAARDTAIEALYDKVGETSAIRIARQQGKEEKIGKGEVKVTAK</sequence>
<organism evidence="1">
    <name type="scientific">marine sediment metagenome</name>
    <dbReference type="NCBI Taxonomy" id="412755"/>
    <lineage>
        <taxon>unclassified sequences</taxon>
        <taxon>metagenomes</taxon>
        <taxon>ecological metagenomes</taxon>
    </lineage>
</organism>
<protein>
    <submittedName>
        <fullName evidence="1">Uncharacterized protein</fullName>
    </submittedName>
</protein>
<name>X0ZJK9_9ZZZZ</name>
<evidence type="ECO:0000313" key="1">
    <source>
        <dbReference type="EMBL" id="GAG58302.1"/>
    </source>
</evidence>
<dbReference type="AlphaFoldDB" id="X0ZJK9"/>
<comment type="caution">
    <text evidence="1">The sequence shown here is derived from an EMBL/GenBank/DDBJ whole genome shotgun (WGS) entry which is preliminary data.</text>
</comment>